<keyword evidence="2" id="KW-0813">Transport</keyword>
<dbReference type="GO" id="GO:1901982">
    <property type="term" value="F:maltose binding"/>
    <property type="evidence" value="ECO:0007669"/>
    <property type="project" value="TreeGrafter"/>
</dbReference>
<evidence type="ECO:0000256" key="2">
    <source>
        <dbReference type="ARBA" id="ARBA00022448"/>
    </source>
</evidence>
<reference evidence="4 5" key="1">
    <citation type="journal article" date="2015" name="Genome Announc.">
        <title>Draft Genome Sequence of the Terrestrial Cyanobacterium Scytonema millei VB511283, Isolated from Eastern India.</title>
        <authorList>
            <person name="Sen D."/>
            <person name="Chandrababunaidu M.M."/>
            <person name="Singh D."/>
            <person name="Sanghi N."/>
            <person name="Ghorai A."/>
            <person name="Mishra G.P."/>
            <person name="Madduluri M."/>
            <person name="Adhikary S.P."/>
            <person name="Tripathy S."/>
        </authorList>
    </citation>
    <scope>NUCLEOTIDE SEQUENCE [LARGE SCALE GENOMIC DNA]</scope>
    <source>
        <strain evidence="4 5">VB511283</strain>
    </source>
</reference>
<dbReference type="OrthoDB" id="9782846at2"/>
<dbReference type="PANTHER" id="PTHR30061">
    <property type="entry name" value="MALTOSE-BINDING PERIPLASMIC PROTEIN"/>
    <property type="match status" value="1"/>
</dbReference>
<dbReference type="CDD" id="cd14748">
    <property type="entry name" value="PBP2_UgpB"/>
    <property type="match status" value="1"/>
</dbReference>
<protein>
    <submittedName>
        <fullName evidence="4">ABC transporter substrate-binding protein</fullName>
    </submittedName>
</protein>
<dbReference type="Proteomes" id="UP000031532">
    <property type="component" value="Unassembled WGS sequence"/>
</dbReference>
<dbReference type="AlphaFoldDB" id="A0A9X5EE88"/>
<comment type="similarity">
    <text evidence="1">Belongs to the bacterial solute-binding protein 1 family.</text>
</comment>
<dbReference type="Gene3D" id="3.40.190.10">
    <property type="entry name" value="Periplasmic binding protein-like II"/>
    <property type="match status" value="1"/>
</dbReference>
<dbReference type="Pfam" id="PF01547">
    <property type="entry name" value="SBP_bac_1"/>
    <property type="match status" value="1"/>
</dbReference>
<dbReference type="SUPFAM" id="SSF53850">
    <property type="entry name" value="Periplasmic binding protein-like II"/>
    <property type="match status" value="1"/>
</dbReference>
<evidence type="ECO:0000256" key="1">
    <source>
        <dbReference type="ARBA" id="ARBA00008520"/>
    </source>
</evidence>
<evidence type="ECO:0000313" key="4">
    <source>
        <dbReference type="EMBL" id="NHC38059.1"/>
    </source>
</evidence>
<dbReference type="RefSeq" id="WP_039713776.1">
    <property type="nucleotide sequence ID" value="NZ_JTJC03000017.1"/>
</dbReference>
<dbReference type="InterPro" id="IPR006059">
    <property type="entry name" value="SBP"/>
</dbReference>
<organism evidence="4 5">
    <name type="scientific">Scytonema millei VB511283</name>
    <dbReference type="NCBI Taxonomy" id="1245923"/>
    <lineage>
        <taxon>Bacteria</taxon>
        <taxon>Bacillati</taxon>
        <taxon>Cyanobacteriota</taxon>
        <taxon>Cyanophyceae</taxon>
        <taxon>Nostocales</taxon>
        <taxon>Scytonemataceae</taxon>
        <taxon>Scytonema</taxon>
    </lineage>
</organism>
<dbReference type="GO" id="GO:0055052">
    <property type="term" value="C:ATP-binding cassette (ABC) transporter complex, substrate-binding subunit-containing"/>
    <property type="evidence" value="ECO:0007669"/>
    <property type="project" value="TreeGrafter"/>
</dbReference>
<evidence type="ECO:0000313" key="5">
    <source>
        <dbReference type="Proteomes" id="UP000031532"/>
    </source>
</evidence>
<accession>A0A9X5EE88</accession>
<dbReference type="PROSITE" id="PS51257">
    <property type="entry name" value="PROKAR_LIPOPROTEIN"/>
    <property type="match status" value="1"/>
</dbReference>
<dbReference type="EMBL" id="JTJC03000017">
    <property type="protein sequence ID" value="NHC38059.1"/>
    <property type="molecule type" value="Genomic_DNA"/>
</dbReference>
<proteinExistence type="inferred from homology"/>
<keyword evidence="5" id="KW-1185">Reference proteome</keyword>
<evidence type="ECO:0000256" key="3">
    <source>
        <dbReference type="ARBA" id="ARBA00022729"/>
    </source>
</evidence>
<dbReference type="PANTHER" id="PTHR30061:SF50">
    <property type="entry name" value="MALTOSE_MALTODEXTRIN-BINDING PERIPLASMIC PROTEIN"/>
    <property type="match status" value="1"/>
</dbReference>
<dbReference type="GO" id="GO:0042956">
    <property type="term" value="P:maltodextrin transmembrane transport"/>
    <property type="evidence" value="ECO:0007669"/>
    <property type="project" value="TreeGrafter"/>
</dbReference>
<sequence length="419" mass="47394">MFRKVWLFLLLFVVGAIAFTGCMTARQLEPGVVTITLSGWSNLNEKQLLQKVLRDFEAKHPRIKVKYDAIADEYMDVMKTRLIGETAADVFYLEAFAAPEIMLPGVLEPLNSYISEKFDLADFYPQFLQVFQKEQIIYGLPKDYSTLTLFYNKKAFESVGLSQPPQTWEQLREYAEKLTVDRDRNGRIDRYGFALVPELARQVFIIEAFGGKLIDANGNVTFAEPESLKGLQLLVDLYRLDKSAAQPSDVGTNSAGEMFGQEKVAMAIDGPWLIPYLKETFPQLEYATAEVPTINQKKGTMAYTVAYVMNQKSKYKTAAWELISYLTGQEGMQAWTRQGSVFPTRKSVTDALQYDRHSLYSPFIAGAEYATIWQLNEDLPIILNNFNNQFVSAIIGQQSLASAMKRAQQTANQEIALSK</sequence>
<name>A0A9X5EE88_9CYAN</name>
<gene>
    <name evidence="4" type="ORF">QH73_0026150</name>
</gene>
<keyword evidence="3" id="KW-0732">Signal</keyword>
<dbReference type="GO" id="GO:0015768">
    <property type="term" value="P:maltose transport"/>
    <property type="evidence" value="ECO:0007669"/>
    <property type="project" value="TreeGrafter"/>
</dbReference>
<comment type="caution">
    <text evidence="4">The sequence shown here is derived from an EMBL/GenBank/DDBJ whole genome shotgun (WGS) entry which is preliminary data.</text>
</comment>